<feature type="chain" id="PRO_5026754645" description="Periplasmic mercury ion-binding protein" evidence="6">
    <location>
        <begin position="22"/>
        <end position="93"/>
    </location>
</feature>
<protein>
    <recommendedName>
        <fullName evidence="5">Periplasmic mercury ion-binding protein</fullName>
    </recommendedName>
</protein>
<keyword evidence="3 5" id="KW-0479">Metal-binding</keyword>
<dbReference type="InterPro" id="IPR036163">
    <property type="entry name" value="HMA_dom_sf"/>
</dbReference>
<feature type="domain" description="HMA" evidence="7">
    <location>
        <begin position="24"/>
        <end position="90"/>
    </location>
</feature>
<evidence type="ECO:0000256" key="2">
    <source>
        <dbReference type="ARBA" id="ARBA00022466"/>
    </source>
</evidence>
<keyword evidence="4 5" id="KW-0476">Mercury</keyword>
<dbReference type="NCBIfam" id="TIGR02052">
    <property type="entry name" value="MerP"/>
    <property type="match status" value="1"/>
</dbReference>
<comment type="subcellular location">
    <subcellularLocation>
        <location evidence="1">Cell envelope</location>
    </subcellularLocation>
    <subcellularLocation>
        <location evidence="5">Periplasm</location>
    </subcellularLocation>
</comment>
<comment type="caution">
    <text evidence="8">The sequence shown here is derived from an EMBL/GenBank/DDBJ whole genome shotgun (WGS) entry which is preliminary data.</text>
</comment>
<proteinExistence type="predicted"/>
<evidence type="ECO:0000256" key="4">
    <source>
        <dbReference type="ARBA" id="ARBA00022914"/>
    </source>
</evidence>
<dbReference type="InterPro" id="IPR011795">
    <property type="entry name" value="MerP"/>
</dbReference>
<dbReference type="PROSITE" id="PS50846">
    <property type="entry name" value="HMA_2"/>
    <property type="match status" value="1"/>
</dbReference>
<evidence type="ECO:0000256" key="3">
    <source>
        <dbReference type="ARBA" id="ARBA00022723"/>
    </source>
</evidence>
<evidence type="ECO:0000256" key="5">
    <source>
        <dbReference type="RuleBase" id="RU361212"/>
    </source>
</evidence>
<keyword evidence="6" id="KW-0732">Signal</keyword>
<dbReference type="CDD" id="cd00371">
    <property type="entry name" value="HMA"/>
    <property type="match status" value="1"/>
</dbReference>
<dbReference type="GO" id="GO:0030313">
    <property type="term" value="C:cell envelope"/>
    <property type="evidence" value="ECO:0007669"/>
    <property type="project" value="UniProtKB-SubCell"/>
</dbReference>
<dbReference type="Proteomes" id="UP000476837">
    <property type="component" value="Unassembled WGS sequence"/>
</dbReference>
<dbReference type="AlphaFoldDB" id="A0A6L3B2Y7"/>
<evidence type="ECO:0000256" key="1">
    <source>
        <dbReference type="ARBA" id="ARBA00004196"/>
    </source>
</evidence>
<dbReference type="Gene3D" id="3.30.70.100">
    <property type="match status" value="1"/>
</dbReference>
<evidence type="ECO:0000256" key="6">
    <source>
        <dbReference type="SAM" id="SignalP"/>
    </source>
</evidence>
<dbReference type="GO" id="GO:0042597">
    <property type="term" value="C:periplasmic space"/>
    <property type="evidence" value="ECO:0007669"/>
    <property type="project" value="UniProtKB-SubCell"/>
</dbReference>
<gene>
    <name evidence="5 8" type="primary">merP</name>
    <name evidence="8" type="ORF">DS837_10420</name>
</gene>
<evidence type="ECO:0000259" key="7">
    <source>
        <dbReference type="PROSITE" id="PS50846"/>
    </source>
</evidence>
<dbReference type="PRINTS" id="PR00946">
    <property type="entry name" value="HGSCAVENGER"/>
</dbReference>
<dbReference type="FunFam" id="3.30.70.100:FF:000001">
    <property type="entry name" value="ATPase copper transporting beta"/>
    <property type="match status" value="1"/>
</dbReference>
<evidence type="ECO:0000313" key="9">
    <source>
        <dbReference type="Proteomes" id="UP000476837"/>
    </source>
</evidence>
<comment type="function">
    <text evidence="5">Involved in mercury resistance. Acts as a mercury scavenger that specifically binds to a mercuric ion in the periplasm and probably passes it to the cytoplasmic mercuric reductase MerA via the mercuric transport protein MerT.</text>
</comment>
<feature type="signal peptide" evidence="6">
    <location>
        <begin position="1"/>
        <end position="21"/>
    </location>
</feature>
<keyword evidence="2 5" id="KW-0475">Mercuric resistance</keyword>
<sequence>MTRLIGTALVALTLASGGALAAERTVRLTIENMTCATCPIVVRQSLKAVPGVGDVKVSMADKTAVVTFDDAKATVSALVDATTKAGFPSAQQQ</sequence>
<dbReference type="InterPro" id="IPR006121">
    <property type="entry name" value="HMA_dom"/>
</dbReference>
<dbReference type="EMBL" id="QOKV01000005">
    <property type="protein sequence ID" value="KAA0686328.1"/>
    <property type="molecule type" value="Genomic_DNA"/>
</dbReference>
<dbReference type="Pfam" id="PF00403">
    <property type="entry name" value="HMA"/>
    <property type="match status" value="1"/>
</dbReference>
<dbReference type="InterPro" id="IPR001802">
    <property type="entry name" value="MerP/CopZ"/>
</dbReference>
<name>A0A6L3B2Y7_AZOBR</name>
<keyword evidence="5" id="KW-0574">Periplasm</keyword>
<reference evidence="8 9" key="1">
    <citation type="submission" date="2018-07" db="EMBL/GenBank/DDBJ databases">
        <title>Genome sequence of Roseomonas fauriae ATCC 49958.</title>
        <authorList>
            <person name="Sant'Anna F.H."/>
            <person name="Baldani J.I."/>
            <person name="Zilli J.E."/>
            <person name="Reis V.M."/>
            <person name="Hartmann A."/>
            <person name="Cruz L."/>
            <person name="de Souza E.M."/>
            <person name="de Oliveira Pedrosa F."/>
            <person name="Passaglia L.M.P."/>
        </authorList>
    </citation>
    <scope>NUCLEOTIDE SEQUENCE [LARGE SCALE GENOMIC DNA]</scope>
    <source>
        <strain evidence="8 9">ATCC 49958</strain>
    </source>
</reference>
<dbReference type="GO" id="GO:0015097">
    <property type="term" value="F:mercury ion transmembrane transporter activity"/>
    <property type="evidence" value="ECO:0007669"/>
    <property type="project" value="UniProtKB-UniRule"/>
</dbReference>
<accession>A0A6L3B2Y7</accession>
<evidence type="ECO:0000313" key="8">
    <source>
        <dbReference type="EMBL" id="KAA0686328.1"/>
    </source>
</evidence>
<dbReference type="GO" id="GO:0045340">
    <property type="term" value="F:mercury ion binding"/>
    <property type="evidence" value="ECO:0007669"/>
    <property type="project" value="UniProtKB-UniRule"/>
</dbReference>
<organism evidence="8 9">
    <name type="scientific">Azospirillum brasilense</name>
    <dbReference type="NCBI Taxonomy" id="192"/>
    <lineage>
        <taxon>Bacteria</taxon>
        <taxon>Pseudomonadati</taxon>
        <taxon>Pseudomonadota</taxon>
        <taxon>Alphaproteobacteria</taxon>
        <taxon>Rhodospirillales</taxon>
        <taxon>Azospirillaceae</taxon>
        <taxon>Azospirillum</taxon>
    </lineage>
</organism>
<dbReference type="SUPFAM" id="SSF55008">
    <property type="entry name" value="HMA, heavy metal-associated domain"/>
    <property type="match status" value="1"/>
</dbReference>